<protein>
    <submittedName>
        <fullName evidence="2">1,4-dihydroxy-2-naphthoate prenyltransferase</fullName>
    </submittedName>
</protein>
<evidence type="ECO:0000256" key="1">
    <source>
        <dbReference type="SAM" id="Phobius"/>
    </source>
</evidence>
<reference evidence="3" key="2">
    <citation type="journal article" date="2020" name="Antonie Van Leeuwenhoek">
        <title>Labilibaculum antarcticum sp. nov., a novel facultative anaerobic, psychrotorelant bacterium isolated from marine sediment of Antarctica.</title>
        <authorList>
            <person name="Watanabe M."/>
            <person name="Kojima H."/>
            <person name="Fukui M."/>
        </authorList>
    </citation>
    <scope>NUCLEOTIDE SEQUENCE [LARGE SCALE GENOMIC DNA]</scope>
    <source>
        <strain evidence="3">SPP2</strain>
    </source>
</reference>
<proteinExistence type="predicted"/>
<sequence length="185" mass="21524">MRTLKKSGIILLVAILTFITLGLFLNKQEYQLETTINRPLAEVFQLFNDHNRLSEWLTEVQSFEPITETENRIGSRYKMMVDNDGKIVELIETLTDYKENEMVETEFVAGWMHKYNHFTFSESENGTKIIAHYSIEGTNPFAKSLFLFFTKSFQEVDGTNLARFTTFAEKQAIFIEPINEIDIVN</sequence>
<gene>
    <name evidence="2" type="ORF">ALGA_3200</name>
</gene>
<dbReference type="Pfam" id="PF10604">
    <property type="entry name" value="Polyketide_cyc2"/>
    <property type="match status" value="1"/>
</dbReference>
<dbReference type="EMBL" id="AP018042">
    <property type="protein sequence ID" value="BAX81500.1"/>
    <property type="molecule type" value="Genomic_DNA"/>
</dbReference>
<name>A0A1Y1CMI0_9BACT</name>
<accession>A0A1Y1CMI0</accession>
<dbReference type="GO" id="GO:0016740">
    <property type="term" value="F:transferase activity"/>
    <property type="evidence" value="ECO:0007669"/>
    <property type="project" value="UniProtKB-KW"/>
</dbReference>
<feature type="transmembrane region" description="Helical" evidence="1">
    <location>
        <begin position="7"/>
        <end position="25"/>
    </location>
</feature>
<keyword evidence="1" id="KW-1133">Transmembrane helix</keyword>
<dbReference type="OrthoDB" id="6193565at2"/>
<evidence type="ECO:0000313" key="3">
    <source>
        <dbReference type="Proteomes" id="UP000218267"/>
    </source>
</evidence>
<dbReference type="CDD" id="cd07812">
    <property type="entry name" value="SRPBCC"/>
    <property type="match status" value="1"/>
</dbReference>
<keyword evidence="1" id="KW-0812">Transmembrane</keyword>
<organism evidence="2 3">
    <name type="scientific">Labilibaculum antarcticum</name>
    <dbReference type="NCBI Taxonomy" id="1717717"/>
    <lineage>
        <taxon>Bacteria</taxon>
        <taxon>Pseudomonadati</taxon>
        <taxon>Bacteroidota</taxon>
        <taxon>Bacteroidia</taxon>
        <taxon>Marinilabiliales</taxon>
        <taxon>Marinifilaceae</taxon>
        <taxon>Labilibaculum</taxon>
    </lineage>
</organism>
<dbReference type="SUPFAM" id="SSF55961">
    <property type="entry name" value="Bet v1-like"/>
    <property type="match status" value="1"/>
</dbReference>
<dbReference type="Gene3D" id="3.30.530.20">
    <property type="match status" value="1"/>
</dbReference>
<reference evidence="2 3" key="1">
    <citation type="journal article" date="2018" name="Mar. Genomics">
        <title>Complete genome sequence of Marinifilaceae bacterium strain SPP2, isolated from the Antarctic marine sediment.</title>
        <authorList>
            <person name="Watanabe M."/>
            <person name="Kojima H."/>
            <person name="Fukui M."/>
        </authorList>
    </citation>
    <scope>NUCLEOTIDE SEQUENCE [LARGE SCALE GENOMIC DNA]</scope>
    <source>
        <strain evidence="2 3">SPP2</strain>
    </source>
</reference>
<evidence type="ECO:0000313" key="2">
    <source>
        <dbReference type="EMBL" id="BAX81500.1"/>
    </source>
</evidence>
<dbReference type="Proteomes" id="UP000218267">
    <property type="component" value="Chromosome"/>
</dbReference>
<keyword evidence="1" id="KW-0472">Membrane</keyword>
<dbReference type="KEGG" id="mbas:ALGA_3200"/>
<keyword evidence="3" id="KW-1185">Reference proteome</keyword>
<dbReference type="InterPro" id="IPR019587">
    <property type="entry name" value="Polyketide_cyclase/dehydratase"/>
</dbReference>
<keyword evidence="2" id="KW-0808">Transferase</keyword>
<dbReference type="RefSeq" id="WP_096430967.1">
    <property type="nucleotide sequence ID" value="NZ_AP018042.1"/>
</dbReference>
<dbReference type="InterPro" id="IPR023393">
    <property type="entry name" value="START-like_dom_sf"/>
</dbReference>
<dbReference type="AlphaFoldDB" id="A0A1Y1CMI0"/>